<reference evidence="4 5" key="1">
    <citation type="submission" date="2024-04" db="EMBL/GenBank/DDBJ databases">
        <title>Flavobacterium sp. DGU11 16S ribosomal RNA gene Genome sequencing and assembly.</title>
        <authorList>
            <person name="Park S."/>
        </authorList>
    </citation>
    <scope>NUCLEOTIDE SEQUENCE [LARGE SCALE GENOMIC DNA]</scope>
    <source>
        <strain evidence="4 5">DGU11</strain>
    </source>
</reference>
<dbReference type="SMART" id="SM00850">
    <property type="entry name" value="LytTR"/>
    <property type="match status" value="1"/>
</dbReference>
<keyword evidence="4" id="KW-0238">DNA-binding</keyword>
<dbReference type="Gene3D" id="3.40.50.2300">
    <property type="match status" value="1"/>
</dbReference>
<evidence type="ECO:0000259" key="3">
    <source>
        <dbReference type="PROSITE" id="PS50930"/>
    </source>
</evidence>
<dbReference type="Proteomes" id="UP001464555">
    <property type="component" value="Unassembled WGS sequence"/>
</dbReference>
<dbReference type="InterPro" id="IPR007492">
    <property type="entry name" value="LytTR_DNA-bd_dom"/>
</dbReference>
<comment type="caution">
    <text evidence="1">Lacks conserved residue(s) required for the propagation of feature annotation.</text>
</comment>
<dbReference type="SUPFAM" id="SSF52172">
    <property type="entry name" value="CheY-like"/>
    <property type="match status" value="1"/>
</dbReference>
<sequence length="250" mass="28249">MTFKAIIVDDNRHEAHLLKEMLNDIFFEIAVLPVAIDGIGVADVACILQPDLIFITVSPRSMDVLVALNRMKIQPEVIFLSPDKANAAIAYEYNASGFILKPIEKDALTTTVAKALLNMKNRKLITKNLHKPAATDRSFFIISSLNSYEIIKLKDLLYCIADGRYTEFRLVDGTKLVASKNLSVYDNILSGQRYFFRASRSSIINFEYVKRVNKKDGMQCEFIDGSTVAVAKRKIMEFNQFLQSMDVGFE</sequence>
<dbReference type="InterPro" id="IPR011006">
    <property type="entry name" value="CheY-like_superfamily"/>
</dbReference>
<feature type="domain" description="Response regulatory" evidence="2">
    <location>
        <begin position="4"/>
        <end position="116"/>
    </location>
</feature>
<proteinExistence type="predicted"/>
<evidence type="ECO:0000256" key="1">
    <source>
        <dbReference type="PROSITE-ProRule" id="PRU00169"/>
    </source>
</evidence>
<evidence type="ECO:0000313" key="5">
    <source>
        <dbReference type="Proteomes" id="UP001464555"/>
    </source>
</evidence>
<evidence type="ECO:0000259" key="2">
    <source>
        <dbReference type="PROSITE" id="PS50110"/>
    </source>
</evidence>
<dbReference type="Gene3D" id="2.40.50.1020">
    <property type="entry name" value="LytTr DNA-binding domain"/>
    <property type="match status" value="1"/>
</dbReference>
<comment type="caution">
    <text evidence="4">The sequence shown here is derived from an EMBL/GenBank/DDBJ whole genome shotgun (WGS) entry which is preliminary data.</text>
</comment>
<dbReference type="EMBL" id="JBBYHR010000012">
    <property type="protein sequence ID" value="MEL1246165.1"/>
    <property type="molecule type" value="Genomic_DNA"/>
</dbReference>
<feature type="domain" description="HTH LytTR-type" evidence="3">
    <location>
        <begin position="140"/>
        <end position="244"/>
    </location>
</feature>
<dbReference type="RefSeq" id="WP_341698459.1">
    <property type="nucleotide sequence ID" value="NZ_JBBYHR010000012.1"/>
</dbReference>
<dbReference type="Pfam" id="PF04397">
    <property type="entry name" value="LytTR"/>
    <property type="match status" value="1"/>
</dbReference>
<name>A0ABU9I169_9FLAO</name>
<protein>
    <submittedName>
        <fullName evidence="4">LytTR family DNA-binding domain-containing protein</fullName>
    </submittedName>
</protein>
<dbReference type="SMART" id="SM00448">
    <property type="entry name" value="REC"/>
    <property type="match status" value="1"/>
</dbReference>
<dbReference type="PROSITE" id="PS50110">
    <property type="entry name" value="RESPONSE_REGULATORY"/>
    <property type="match status" value="1"/>
</dbReference>
<gene>
    <name evidence="4" type="ORF">AAEO56_17965</name>
</gene>
<evidence type="ECO:0000313" key="4">
    <source>
        <dbReference type="EMBL" id="MEL1246165.1"/>
    </source>
</evidence>
<keyword evidence="5" id="KW-1185">Reference proteome</keyword>
<dbReference type="Pfam" id="PF00072">
    <property type="entry name" value="Response_reg"/>
    <property type="match status" value="1"/>
</dbReference>
<organism evidence="4 5">
    <name type="scientific">Flavobacterium arundinis</name>
    <dbReference type="NCBI Taxonomy" id="3139143"/>
    <lineage>
        <taxon>Bacteria</taxon>
        <taxon>Pseudomonadati</taxon>
        <taxon>Bacteroidota</taxon>
        <taxon>Flavobacteriia</taxon>
        <taxon>Flavobacteriales</taxon>
        <taxon>Flavobacteriaceae</taxon>
        <taxon>Flavobacterium</taxon>
    </lineage>
</organism>
<dbReference type="InterPro" id="IPR001789">
    <property type="entry name" value="Sig_transdc_resp-reg_receiver"/>
</dbReference>
<dbReference type="PROSITE" id="PS50930">
    <property type="entry name" value="HTH_LYTTR"/>
    <property type="match status" value="1"/>
</dbReference>
<dbReference type="GO" id="GO:0003677">
    <property type="term" value="F:DNA binding"/>
    <property type="evidence" value="ECO:0007669"/>
    <property type="project" value="UniProtKB-KW"/>
</dbReference>
<accession>A0ABU9I169</accession>